<comment type="caution">
    <text evidence="2">The sequence shown here is derived from an EMBL/GenBank/DDBJ whole genome shotgun (WGS) entry which is preliminary data.</text>
</comment>
<dbReference type="InterPro" id="IPR011008">
    <property type="entry name" value="Dimeric_a/b-barrel"/>
</dbReference>
<dbReference type="PANTHER" id="PTHR33336">
    <property type="entry name" value="QUINOL MONOOXYGENASE YGIN-RELATED"/>
    <property type="match status" value="1"/>
</dbReference>
<name>A0ABQ2CCR9_9MICC</name>
<dbReference type="Gene3D" id="3.30.70.100">
    <property type="match status" value="1"/>
</dbReference>
<keyword evidence="3" id="KW-1185">Reference proteome</keyword>
<evidence type="ECO:0000313" key="2">
    <source>
        <dbReference type="EMBL" id="GGI76814.1"/>
    </source>
</evidence>
<proteinExistence type="predicted"/>
<dbReference type="RefSeq" id="WP_188728599.1">
    <property type="nucleotide sequence ID" value="NZ_BMKV01000002.1"/>
</dbReference>
<feature type="domain" description="ABM" evidence="1">
    <location>
        <begin position="4"/>
        <end position="93"/>
    </location>
</feature>
<dbReference type="Proteomes" id="UP000658754">
    <property type="component" value="Unassembled WGS sequence"/>
</dbReference>
<dbReference type="InterPro" id="IPR007138">
    <property type="entry name" value="ABM_dom"/>
</dbReference>
<dbReference type="SUPFAM" id="SSF54909">
    <property type="entry name" value="Dimeric alpha+beta barrel"/>
    <property type="match status" value="1"/>
</dbReference>
<gene>
    <name evidence="2" type="ORF">GCM10007175_12310</name>
</gene>
<evidence type="ECO:0000259" key="1">
    <source>
        <dbReference type="PROSITE" id="PS51725"/>
    </source>
</evidence>
<protein>
    <recommendedName>
        <fullName evidence="1">ABM domain-containing protein</fullName>
    </recommendedName>
</protein>
<organism evidence="2 3">
    <name type="scientific">Pseudarthrobacter scleromae</name>
    <dbReference type="NCBI Taxonomy" id="158897"/>
    <lineage>
        <taxon>Bacteria</taxon>
        <taxon>Bacillati</taxon>
        <taxon>Actinomycetota</taxon>
        <taxon>Actinomycetes</taxon>
        <taxon>Micrococcales</taxon>
        <taxon>Micrococcaceae</taxon>
        <taxon>Pseudarthrobacter</taxon>
    </lineage>
</organism>
<sequence length="103" mass="11910">MTHLHVVSRYRTYTDASDEVLKLLALMAEATRKEAGNLSYDVYQGLEDHREITTLETYRSQEDFDLHCHTPHYLSIAPGQILPRLEQRSVSTYTSEPLPYEVP</sequence>
<accession>A0ABQ2CCR9</accession>
<dbReference type="PROSITE" id="PS51725">
    <property type="entry name" value="ABM"/>
    <property type="match status" value="1"/>
</dbReference>
<dbReference type="PANTHER" id="PTHR33336:SF3">
    <property type="entry name" value="ABM DOMAIN-CONTAINING PROTEIN"/>
    <property type="match status" value="1"/>
</dbReference>
<evidence type="ECO:0000313" key="3">
    <source>
        <dbReference type="Proteomes" id="UP000658754"/>
    </source>
</evidence>
<dbReference type="Pfam" id="PF03992">
    <property type="entry name" value="ABM"/>
    <property type="match status" value="1"/>
</dbReference>
<dbReference type="EMBL" id="BMKV01000002">
    <property type="protein sequence ID" value="GGI76814.1"/>
    <property type="molecule type" value="Genomic_DNA"/>
</dbReference>
<dbReference type="InterPro" id="IPR050744">
    <property type="entry name" value="AI-2_Isomerase_LsrG"/>
</dbReference>
<reference evidence="3" key="1">
    <citation type="journal article" date="2019" name="Int. J. Syst. Evol. Microbiol.">
        <title>The Global Catalogue of Microorganisms (GCM) 10K type strain sequencing project: providing services to taxonomists for standard genome sequencing and annotation.</title>
        <authorList>
            <consortium name="The Broad Institute Genomics Platform"/>
            <consortium name="The Broad Institute Genome Sequencing Center for Infectious Disease"/>
            <person name="Wu L."/>
            <person name="Ma J."/>
        </authorList>
    </citation>
    <scope>NUCLEOTIDE SEQUENCE [LARGE SCALE GENOMIC DNA]</scope>
    <source>
        <strain evidence="3">CGMCC 1.3601</strain>
    </source>
</reference>